<evidence type="ECO:0000313" key="9">
    <source>
        <dbReference type="RefSeq" id="XP_018015459.1"/>
    </source>
</evidence>
<feature type="region of interest" description="Disordered" evidence="6">
    <location>
        <begin position="355"/>
        <end position="380"/>
    </location>
</feature>
<dbReference type="CDD" id="cd11430">
    <property type="entry name" value="bHLH_TS_ATOH1_like"/>
    <property type="match status" value="1"/>
</dbReference>
<proteinExistence type="predicted"/>
<dbReference type="AlphaFoldDB" id="A0A8B7NP22"/>
<keyword evidence="8" id="KW-1185">Reference proteome</keyword>
<feature type="compositionally biased region" description="Polar residues" evidence="6">
    <location>
        <begin position="61"/>
        <end position="76"/>
    </location>
</feature>
<dbReference type="OrthoDB" id="6161578at2759"/>
<dbReference type="PROSITE" id="PS50888">
    <property type="entry name" value="BHLH"/>
    <property type="match status" value="1"/>
</dbReference>
<dbReference type="GO" id="GO:0007423">
    <property type="term" value="P:sensory organ development"/>
    <property type="evidence" value="ECO:0007669"/>
    <property type="project" value="TreeGrafter"/>
</dbReference>
<dbReference type="RefSeq" id="XP_018015459.1">
    <property type="nucleotide sequence ID" value="XM_018159970.2"/>
</dbReference>
<dbReference type="GO" id="GO:0061564">
    <property type="term" value="P:axon development"/>
    <property type="evidence" value="ECO:0007669"/>
    <property type="project" value="TreeGrafter"/>
</dbReference>
<dbReference type="SUPFAM" id="SSF47459">
    <property type="entry name" value="HLH, helix-loop-helix DNA-binding domain"/>
    <property type="match status" value="1"/>
</dbReference>
<dbReference type="Pfam" id="PF00010">
    <property type="entry name" value="HLH"/>
    <property type="match status" value="1"/>
</dbReference>
<dbReference type="GO" id="GO:0046983">
    <property type="term" value="F:protein dimerization activity"/>
    <property type="evidence" value="ECO:0007669"/>
    <property type="project" value="InterPro"/>
</dbReference>
<dbReference type="Gene3D" id="4.10.280.10">
    <property type="entry name" value="Helix-loop-helix DNA-binding domain"/>
    <property type="match status" value="1"/>
</dbReference>
<accession>A0A8B7NP22</accession>
<feature type="region of interest" description="Disordered" evidence="6">
    <location>
        <begin position="61"/>
        <end position="94"/>
    </location>
</feature>
<evidence type="ECO:0000256" key="2">
    <source>
        <dbReference type="ARBA" id="ARBA00022473"/>
    </source>
</evidence>
<comment type="subcellular location">
    <subcellularLocation>
        <location evidence="1">Nucleus</location>
    </subcellularLocation>
</comment>
<dbReference type="GO" id="GO:0000981">
    <property type="term" value="F:DNA-binding transcription factor activity, RNA polymerase II-specific"/>
    <property type="evidence" value="ECO:0007669"/>
    <property type="project" value="TreeGrafter"/>
</dbReference>
<feature type="compositionally biased region" description="Polar residues" evidence="6">
    <location>
        <begin position="358"/>
        <end position="380"/>
    </location>
</feature>
<keyword evidence="4" id="KW-0524">Neurogenesis</keyword>
<evidence type="ECO:0000256" key="6">
    <source>
        <dbReference type="SAM" id="MobiDB-lite"/>
    </source>
</evidence>
<gene>
    <name evidence="9" type="primary">LOC108672328</name>
</gene>
<name>A0A8B7NP22_HYAAZ</name>
<dbReference type="GO" id="GO:0045944">
    <property type="term" value="P:positive regulation of transcription by RNA polymerase II"/>
    <property type="evidence" value="ECO:0007669"/>
    <property type="project" value="TreeGrafter"/>
</dbReference>
<dbReference type="Proteomes" id="UP000694843">
    <property type="component" value="Unplaced"/>
</dbReference>
<organism evidence="8 9">
    <name type="scientific">Hyalella azteca</name>
    <name type="common">Amphipod</name>
    <dbReference type="NCBI Taxonomy" id="294128"/>
    <lineage>
        <taxon>Eukaryota</taxon>
        <taxon>Metazoa</taxon>
        <taxon>Ecdysozoa</taxon>
        <taxon>Arthropoda</taxon>
        <taxon>Crustacea</taxon>
        <taxon>Multicrustacea</taxon>
        <taxon>Malacostraca</taxon>
        <taxon>Eumalacostraca</taxon>
        <taxon>Peracarida</taxon>
        <taxon>Amphipoda</taxon>
        <taxon>Senticaudata</taxon>
        <taxon>Talitrida</taxon>
        <taxon>Talitroidea</taxon>
        <taxon>Hyalellidae</taxon>
        <taxon>Hyalella</taxon>
    </lineage>
</organism>
<evidence type="ECO:0000256" key="4">
    <source>
        <dbReference type="ARBA" id="ARBA00022902"/>
    </source>
</evidence>
<dbReference type="InterPro" id="IPR011598">
    <property type="entry name" value="bHLH_dom"/>
</dbReference>
<protein>
    <submittedName>
        <fullName evidence="9">Uncharacterized protein LOC108672328</fullName>
    </submittedName>
</protein>
<evidence type="ECO:0000256" key="5">
    <source>
        <dbReference type="ARBA" id="ARBA00023242"/>
    </source>
</evidence>
<reference evidence="9" key="1">
    <citation type="submission" date="2025-08" db="UniProtKB">
        <authorList>
            <consortium name="RefSeq"/>
        </authorList>
    </citation>
    <scope>IDENTIFICATION</scope>
    <source>
        <tissue evidence="9">Whole organism</tissue>
    </source>
</reference>
<dbReference type="GO" id="GO:0005634">
    <property type="term" value="C:nucleus"/>
    <property type="evidence" value="ECO:0007669"/>
    <property type="project" value="UniProtKB-SubCell"/>
</dbReference>
<dbReference type="GO" id="GO:0070888">
    <property type="term" value="F:E-box binding"/>
    <property type="evidence" value="ECO:0007669"/>
    <property type="project" value="TreeGrafter"/>
</dbReference>
<dbReference type="GeneID" id="108672328"/>
<evidence type="ECO:0000259" key="7">
    <source>
        <dbReference type="PROSITE" id="PS50888"/>
    </source>
</evidence>
<keyword evidence="3" id="KW-0221">Differentiation</keyword>
<evidence type="ECO:0000313" key="8">
    <source>
        <dbReference type="Proteomes" id="UP000694843"/>
    </source>
</evidence>
<evidence type="ECO:0000256" key="1">
    <source>
        <dbReference type="ARBA" id="ARBA00004123"/>
    </source>
</evidence>
<sequence>MALDASVFRWLDPLECGVDTNIGDVSGFFGSGDAGSCDYNTNVAFSNDCFEGLSDGCVSPSSVSPAISETPHQNFPSKLHQSRRHEAPSSPMEGYTPVSPDFVELQPLTFENLTAAGQRDYAKNAVTTDDTQLFYSGYEFNDFTSNHHNFSNDTPPSTVNSEIVIKPSKFSTEPERSLPTEICSPNYEYFTPGEQISVNPPTLITDSVNVRSPIVQSEPIEEPKSEAYKPVSYDDFFPDHLLDGNAPKEDDWPGQNITSDCINSFESSHGLLSSESNCTLPNSLTSSVLPPISSLPLMRDDDEARLPEKKKKKLSLAALLAREPTTIIKDNISYRNRQTGGESLNLEFGKSFPDDNYESSSSDVPNQMSQGKKCAVSNSGATGRKVNACRSSAASAENKASTVRCRSETPSEILLTSRGIVSPGDPCVLRSPSSVMRISLKPQRVVTREVKRKRRDAANRRERRRMNGLNDAFERLRGVVPTLGSDRKLSKFETLRMAQTYITALNQLLKNAGVNELK</sequence>
<evidence type="ECO:0000256" key="3">
    <source>
        <dbReference type="ARBA" id="ARBA00022782"/>
    </source>
</evidence>
<dbReference type="PANTHER" id="PTHR19290">
    <property type="entry name" value="BASIC HELIX-LOOP-HELIX PROTEIN NEUROGENIN-RELATED"/>
    <property type="match status" value="1"/>
</dbReference>
<dbReference type="InterPro" id="IPR050359">
    <property type="entry name" value="bHLH_transcription_factors"/>
</dbReference>
<dbReference type="SMART" id="SM00353">
    <property type="entry name" value="HLH"/>
    <property type="match status" value="1"/>
</dbReference>
<dbReference type="InterPro" id="IPR036638">
    <property type="entry name" value="HLH_DNA-bd_sf"/>
</dbReference>
<dbReference type="PANTHER" id="PTHR19290:SF162">
    <property type="entry name" value="TRANSCRIPTION FACTOR ATOH7"/>
    <property type="match status" value="1"/>
</dbReference>
<feature type="domain" description="BHLH" evidence="7">
    <location>
        <begin position="453"/>
        <end position="505"/>
    </location>
</feature>
<dbReference type="KEGG" id="hazt:108672328"/>
<keyword evidence="2" id="KW-0217">Developmental protein</keyword>
<keyword evidence="5" id="KW-0539">Nucleus</keyword>